<evidence type="ECO:0000313" key="2">
    <source>
        <dbReference type="EMBL" id="MDQ0585591.1"/>
    </source>
</evidence>
<keyword evidence="3" id="KW-1185">Reference proteome</keyword>
<gene>
    <name evidence="2" type="ORF">QF030_007769</name>
</gene>
<reference evidence="2 3" key="1">
    <citation type="submission" date="2023-07" db="EMBL/GenBank/DDBJ databases">
        <title>Comparative genomics of wheat-associated soil bacteria to identify genetic determinants of phenazine resistance.</title>
        <authorList>
            <person name="Mouncey N."/>
        </authorList>
    </citation>
    <scope>NUCLEOTIDE SEQUENCE [LARGE SCALE GENOMIC DNA]</scope>
    <source>
        <strain evidence="2 3">B2I6</strain>
    </source>
</reference>
<feature type="region of interest" description="Disordered" evidence="1">
    <location>
        <begin position="36"/>
        <end position="60"/>
    </location>
</feature>
<dbReference type="EMBL" id="JAUSWV010000002">
    <property type="protein sequence ID" value="MDQ0585591.1"/>
    <property type="molecule type" value="Genomic_DNA"/>
</dbReference>
<evidence type="ECO:0000313" key="3">
    <source>
        <dbReference type="Proteomes" id="UP001230654"/>
    </source>
</evidence>
<comment type="caution">
    <text evidence="2">The sequence shown here is derived from an EMBL/GenBank/DDBJ whole genome shotgun (WGS) entry which is preliminary data.</text>
</comment>
<evidence type="ECO:0000256" key="1">
    <source>
        <dbReference type="SAM" id="MobiDB-lite"/>
    </source>
</evidence>
<name>A0ABU0P2G7_STRRH</name>
<protein>
    <submittedName>
        <fullName evidence="2">Uncharacterized protein</fullName>
    </submittedName>
</protein>
<feature type="compositionally biased region" description="Low complexity" evidence="1">
    <location>
        <begin position="47"/>
        <end position="60"/>
    </location>
</feature>
<accession>A0ABU0P2G7</accession>
<organism evidence="2 3">
    <name type="scientific">Streptomyces rishiriensis</name>
    <dbReference type="NCBI Taxonomy" id="68264"/>
    <lineage>
        <taxon>Bacteria</taxon>
        <taxon>Bacillati</taxon>
        <taxon>Actinomycetota</taxon>
        <taxon>Actinomycetes</taxon>
        <taxon>Kitasatosporales</taxon>
        <taxon>Streptomycetaceae</taxon>
        <taxon>Streptomyces</taxon>
    </lineage>
</organism>
<dbReference type="Proteomes" id="UP001230654">
    <property type="component" value="Unassembled WGS sequence"/>
</dbReference>
<proteinExistence type="predicted"/>
<dbReference type="RefSeq" id="WP_307167266.1">
    <property type="nucleotide sequence ID" value="NZ_JAUSWV010000002.1"/>
</dbReference>
<sequence>MHDHLRSVGLVDLLDTAFAPDAGDYLIECLRPAQQLPESVGPPQQKPGRSGAPGRRSGAP</sequence>